<proteinExistence type="inferred from homology"/>
<evidence type="ECO:0000256" key="4">
    <source>
        <dbReference type="ARBA" id="ARBA00019937"/>
    </source>
</evidence>
<protein>
    <recommendedName>
        <fullName evidence="4">Apolipoprotein M</fullName>
    </recommendedName>
</protein>
<evidence type="ECO:0000256" key="6">
    <source>
        <dbReference type="ARBA" id="ARBA00022525"/>
    </source>
</evidence>
<sequence>PALGSHPQPLLPQSSGECVPRFWLYLLKDGSADLATEGRPHMRTELFLAKCPDTILVQETDTGYQRILLYGKSAQPPQT</sequence>
<evidence type="ECO:0000313" key="12">
    <source>
        <dbReference type="Ensembl" id="ENSSPUP00000016501.1"/>
    </source>
</evidence>
<evidence type="ECO:0000256" key="9">
    <source>
        <dbReference type="ARBA" id="ARBA00023055"/>
    </source>
</evidence>
<dbReference type="Ensembl" id="ENSSPUT00000017579.1">
    <property type="protein sequence ID" value="ENSSPUP00000016501.1"/>
    <property type="gene ID" value="ENSSPUG00000012775.1"/>
</dbReference>
<comment type="subcellular location">
    <subcellularLocation>
        <location evidence="1">Secreted</location>
    </subcellularLocation>
</comment>
<dbReference type="PANTHER" id="PTHR32028:SF1">
    <property type="entry name" value="APOLIPOPROTEIN M"/>
    <property type="match status" value="1"/>
</dbReference>
<reference evidence="12" key="1">
    <citation type="submission" date="2025-08" db="UniProtKB">
        <authorList>
            <consortium name="Ensembl"/>
        </authorList>
    </citation>
    <scope>IDENTIFICATION</scope>
</reference>
<evidence type="ECO:0000256" key="3">
    <source>
        <dbReference type="ARBA" id="ARBA00011559"/>
    </source>
</evidence>
<dbReference type="Proteomes" id="UP000694392">
    <property type="component" value="Unplaced"/>
</dbReference>
<dbReference type="GO" id="GO:0034364">
    <property type="term" value="C:high-density lipoprotein particle"/>
    <property type="evidence" value="ECO:0007669"/>
    <property type="project" value="UniProtKB-KW"/>
</dbReference>
<dbReference type="Gene3D" id="2.40.128.20">
    <property type="match status" value="1"/>
</dbReference>
<dbReference type="GO" id="GO:0034384">
    <property type="term" value="P:high-density lipoprotein particle clearance"/>
    <property type="evidence" value="ECO:0007669"/>
    <property type="project" value="TreeGrafter"/>
</dbReference>
<dbReference type="AlphaFoldDB" id="A0A8D0H017"/>
<comment type="subunit">
    <text evidence="3">Interacts with LRP2; LRP2 mediates APOM renal uptake and subsequent lysosomal degradation.</text>
</comment>
<dbReference type="PANTHER" id="PTHR32028">
    <property type="entry name" value="APOLIPOPROTEIN M"/>
    <property type="match status" value="1"/>
</dbReference>
<keyword evidence="13" id="KW-1185">Reference proteome</keyword>
<dbReference type="GO" id="GO:0034361">
    <property type="term" value="C:very-low-density lipoprotein particle"/>
    <property type="evidence" value="ECO:0007669"/>
    <property type="project" value="TreeGrafter"/>
</dbReference>
<dbReference type="GO" id="GO:0034362">
    <property type="term" value="C:low-density lipoprotein particle"/>
    <property type="evidence" value="ECO:0007669"/>
    <property type="project" value="TreeGrafter"/>
</dbReference>
<dbReference type="GO" id="GO:0034380">
    <property type="term" value="P:high-density lipoprotein particle assembly"/>
    <property type="evidence" value="ECO:0007669"/>
    <property type="project" value="TreeGrafter"/>
</dbReference>
<evidence type="ECO:0000256" key="2">
    <source>
        <dbReference type="ARBA" id="ARBA00007071"/>
    </source>
</evidence>
<comment type="similarity">
    <text evidence="2">Belongs to the calycin superfamily. Lipocalin family. Highly divergent.</text>
</comment>
<evidence type="ECO:0000256" key="10">
    <source>
        <dbReference type="ARBA" id="ARBA00023157"/>
    </source>
</evidence>
<organism evidence="12 13">
    <name type="scientific">Sphenodon punctatus</name>
    <name type="common">Tuatara</name>
    <name type="synonym">Hatteria punctata</name>
    <dbReference type="NCBI Taxonomy" id="8508"/>
    <lineage>
        <taxon>Eukaryota</taxon>
        <taxon>Metazoa</taxon>
        <taxon>Chordata</taxon>
        <taxon>Craniata</taxon>
        <taxon>Vertebrata</taxon>
        <taxon>Euteleostomi</taxon>
        <taxon>Lepidosauria</taxon>
        <taxon>Sphenodontia</taxon>
        <taxon>Sphenodontidae</taxon>
        <taxon>Sphenodon</taxon>
    </lineage>
</organism>
<dbReference type="GeneTree" id="ENSGT00390000001026"/>
<comment type="function">
    <text evidence="11">Probably involved in lipid transport. Can bind sphingosine-1-phosphate, myristic acid, palmitic acid and stearic acid, retinol, all-trans-retinoic acid and 9-cis-retinoic acid.</text>
</comment>
<keyword evidence="6" id="KW-0964">Secreted</keyword>
<keyword evidence="8" id="KW-0345">HDL</keyword>
<evidence type="ECO:0000256" key="11">
    <source>
        <dbReference type="ARBA" id="ARBA00025553"/>
    </source>
</evidence>
<dbReference type="GO" id="GO:0034375">
    <property type="term" value="P:high-density lipoprotein particle remodeling"/>
    <property type="evidence" value="ECO:0007669"/>
    <property type="project" value="TreeGrafter"/>
</dbReference>
<evidence type="ECO:0000313" key="13">
    <source>
        <dbReference type="Proteomes" id="UP000694392"/>
    </source>
</evidence>
<name>A0A8D0H017_SPHPU</name>
<keyword evidence="5" id="KW-0813">Transport</keyword>
<keyword evidence="9" id="KW-0445">Lipid transport</keyword>
<accession>A0A8D0H017</accession>
<dbReference type="InterPro" id="IPR012674">
    <property type="entry name" value="Calycin"/>
</dbReference>
<dbReference type="GO" id="GO:0033344">
    <property type="term" value="P:cholesterol efflux"/>
    <property type="evidence" value="ECO:0007669"/>
    <property type="project" value="TreeGrafter"/>
</dbReference>
<evidence type="ECO:0000256" key="7">
    <source>
        <dbReference type="ARBA" id="ARBA00022729"/>
    </source>
</evidence>
<dbReference type="GO" id="GO:0005319">
    <property type="term" value="F:lipid transporter activity"/>
    <property type="evidence" value="ECO:0007669"/>
    <property type="project" value="TreeGrafter"/>
</dbReference>
<dbReference type="Pfam" id="PF11032">
    <property type="entry name" value="ApoM"/>
    <property type="match status" value="1"/>
</dbReference>
<keyword evidence="7" id="KW-0732">Signal</keyword>
<keyword evidence="10" id="KW-1015">Disulfide bond</keyword>
<evidence type="ECO:0000256" key="1">
    <source>
        <dbReference type="ARBA" id="ARBA00004613"/>
    </source>
</evidence>
<evidence type="ECO:0000256" key="8">
    <source>
        <dbReference type="ARBA" id="ARBA00022850"/>
    </source>
</evidence>
<dbReference type="InterPro" id="IPR022734">
    <property type="entry name" value="ApoM"/>
</dbReference>
<dbReference type="GO" id="GO:0005543">
    <property type="term" value="F:phospholipid binding"/>
    <property type="evidence" value="ECO:0007669"/>
    <property type="project" value="TreeGrafter"/>
</dbReference>
<evidence type="ECO:0000256" key="5">
    <source>
        <dbReference type="ARBA" id="ARBA00022448"/>
    </source>
</evidence>
<reference evidence="12" key="2">
    <citation type="submission" date="2025-09" db="UniProtKB">
        <authorList>
            <consortium name="Ensembl"/>
        </authorList>
    </citation>
    <scope>IDENTIFICATION</scope>
</reference>